<gene>
    <name evidence="1" type="ORF">MYCIT1_LOCUS18025</name>
</gene>
<evidence type="ECO:0000313" key="2">
    <source>
        <dbReference type="Proteomes" id="UP001295794"/>
    </source>
</evidence>
<dbReference type="Proteomes" id="UP001295794">
    <property type="component" value="Unassembled WGS sequence"/>
</dbReference>
<sequence>GRPGRFCRESGRRGSCALRGICCRTEEVSRACWSWDLSGPLVRLSRYWRDTNGRRRSRRRTKSGRCGCIRETRPSWTRKSTSGVKSL</sequence>
<comment type="caution">
    <text evidence="1">The sequence shown here is derived from an EMBL/GenBank/DDBJ whole genome shotgun (WGS) entry which is preliminary data.</text>
</comment>
<accession>A0AAD2HCN5</accession>
<dbReference type="EMBL" id="CAVNYO010000181">
    <property type="protein sequence ID" value="CAK5272389.1"/>
    <property type="molecule type" value="Genomic_DNA"/>
</dbReference>
<dbReference type="AlphaFoldDB" id="A0AAD2HCN5"/>
<evidence type="ECO:0000313" key="1">
    <source>
        <dbReference type="EMBL" id="CAK5272389.1"/>
    </source>
</evidence>
<reference evidence="1" key="1">
    <citation type="submission" date="2023-11" db="EMBL/GenBank/DDBJ databases">
        <authorList>
            <person name="De Vega J J."/>
            <person name="De Vega J J."/>
        </authorList>
    </citation>
    <scope>NUCLEOTIDE SEQUENCE</scope>
</reference>
<proteinExistence type="predicted"/>
<protein>
    <submittedName>
        <fullName evidence="1">Uncharacterized protein</fullName>
    </submittedName>
</protein>
<feature type="non-terminal residue" evidence="1">
    <location>
        <position position="1"/>
    </location>
</feature>
<keyword evidence="2" id="KW-1185">Reference proteome</keyword>
<organism evidence="1 2">
    <name type="scientific">Mycena citricolor</name>
    <dbReference type="NCBI Taxonomy" id="2018698"/>
    <lineage>
        <taxon>Eukaryota</taxon>
        <taxon>Fungi</taxon>
        <taxon>Dikarya</taxon>
        <taxon>Basidiomycota</taxon>
        <taxon>Agaricomycotina</taxon>
        <taxon>Agaricomycetes</taxon>
        <taxon>Agaricomycetidae</taxon>
        <taxon>Agaricales</taxon>
        <taxon>Marasmiineae</taxon>
        <taxon>Mycenaceae</taxon>
        <taxon>Mycena</taxon>
    </lineage>
</organism>
<name>A0AAD2HCN5_9AGAR</name>